<feature type="transmembrane region" description="Helical" evidence="2">
    <location>
        <begin position="70"/>
        <end position="91"/>
    </location>
</feature>
<gene>
    <name evidence="3" type="ORF">CEUTPL_LOCUS4685</name>
</gene>
<feature type="transmembrane region" description="Helical" evidence="2">
    <location>
        <begin position="42"/>
        <end position="58"/>
    </location>
</feature>
<keyword evidence="2" id="KW-0472">Membrane</keyword>
<dbReference type="InterPro" id="IPR019176">
    <property type="entry name" value="Cytochrome_B561-rel"/>
</dbReference>
<evidence type="ECO:0000313" key="4">
    <source>
        <dbReference type="Proteomes" id="UP001152799"/>
    </source>
</evidence>
<evidence type="ECO:0000256" key="1">
    <source>
        <dbReference type="SAM" id="MobiDB-lite"/>
    </source>
</evidence>
<dbReference type="Pfam" id="PF09786">
    <property type="entry name" value="CytochromB561_N"/>
    <property type="match status" value="1"/>
</dbReference>
<reference evidence="3" key="1">
    <citation type="submission" date="2022-01" db="EMBL/GenBank/DDBJ databases">
        <authorList>
            <person name="King R."/>
        </authorList>
    </citation>
    <scope>NUCLEOTIDE SEQUENCE</scope>
</reference>
<dbReference type="PANTHER" id="PTHR21780">
    <property type="entry name" value="TRANSMEMBRANE PROTEIN 209"/>
    <property type="match status" value="1"/>
</dbReference>
<dbReference type="GO" id="GO:0016020">
    <property type="term" value="C:membrane"/>
    <property type="evidence" value="ECO:0007669"/>
    <property type="project" value="TreeGrafter"/>
</dbReference>
<evidence type="ECO:0000256" key="2">
    <source>
        <dbReference type="SAM" id="Phobius"/>
    </source>
</evidence>
<dbReference type="Proteomes" id="UP001152799">
    <property type="component" value="Chromosome 2"/>
</dbReference>
<evidence type="ECO:0000313" key="3">
    <source>
        <dbReference type="EMBL" id="CAG9764039.1"/>
    </source>
</evidence>
<accession>A0A9N9ML80</accession>
<keyword evidence="2" id="KW-0812">Transmembrane</keyword>
<feature type="compositionally biased region" description="Low complexity" evidence="1">
    <location>
        <begin position="274"/>
        <end position="284"/>
    </location>
</feature>
<dbReference type="AlphaFoldDB" id="A0A9N9ML80"/>
<dbReference type="OrthoDB" id="509821at2759"/>
<organism evidence="3 4">
    <name type="scientific">Ceutorhynchus assimilis</name>
    <name type="common">cabbage seed weevil</name>
    <dbReference type="NCBI Taxonomy" id="467358"/>
    <lineage>
        <taxon>Eukaryota</taxon>
        <taxon>Metazoa</taxon>
        <taxon>Ecdysozoa</taxon>
        <taxon>Arthropoda</taxon>
        <taxon>Hexapoda</taxon>
        <taxon>Insecta</taxon>
        <taxon>Pterygota</taxon>
        <taxon>Neoptera</taxon>
        <taxon>Endopterygota</taxon>
        <taxon>Coleoptera</taxon>
        <taxon>Polyphaga</taxon>
        <taxon>Cucujiformia</taxon>
        <taxon>Curculionidae</taxon>
        <taxon>Ceutorhynchinae</taxon>
        <taxon>Ceutorhynchus</taxon>
    </lineage>
</organism>
<keyword evidence="4" id="KW-1185">Reference proteome</keyword>
<name>A0A9N9ML80_9CUCU</name>
<dbReference type="EMBL" id="OU892278">
    <property type="protein sequence ID" value="CAG9764039.1"/>
    <property type="molecule type" value="Genomic_DNA"/>
</dbReference>
<feature type="region of interest" description="Disordered" evidence="1">
    <location>
        <begin position="273"/>
        <end position="292"/>
    </location>
</feature>
<dbReference type="PANTHER" id="PTHR21780:SF0">
    <property type="entry name" value="TRANSMEMBRANE PROTEIN 209"/>
    <property type="match status" value="1"/>
</dbReference>
<protein>
    <recommendedName>
        <fullName evidence="5">Transmembrane protein 209</fullName>
    </recommendedName>
</protein>
<sequence>MSSVRSFSPHLGPQVSLDRSHHNTSTVLEQKRILNRKRYKDSLFWFGVNLILLAIILYDLSQTCPMYMNYYHYIEYSFIIILTINVLSYFVRFLKHYCSTTNENDVTLAQRIGNQNPVTKCTPTPMSPGNKTPTRLSSYLLNSPLNMSRNQTPGQITPLNMSAVSWRSNVTPNESMAVNYSTESSPWGYQNAPIKSRNNTPASSRKYVPEVEKFDDEEDDLDLINDYETTEEINKTPNRFNLSNNILSSFWTHPMTKDPKDYAAYVKKGEYQLSSPSPSASSPSKSDDKSSEAWTRINVNTVALTHWNENLRMWISQTILQRLVKEFDVIDAELVNHNMIDVKIGAVGLDRLRKTASMTQILHFIPSLLTVIPFLELHPNQEYLVMRIRDLAKGGCMSDFRWNRGGSFNGKQWDDTLPADCNIVMHLLATYLDTQLLPSPNMPDKKAFSGRYYIRTIDRVPELSSNTIFIQEVIQKPPHYRVIVGDKTYEMVKGYNNLFHSILFFIYQVNKLEQGMLGRVNLGRAGLNMLWIIGLNE</sequence>
<keyword evidence="2" id="KW-1133">Transmembrane helix</keyword>
<evidence type="ECO:0008006" key="5">
    <source>
        <dbReference type="Google" id="ProtNLM"/>
    </source>
</evidence>
<proteinExistence type="predicted"/>